<dbReference type="Gene3D" id="2.60.120.370">
    <property type="entry name" value="YhcH/YjgK/YiaL"/>
    <property type="match status" value="1"/>
</dbReference>
<evidence type="ECO:0000313" key="1">
    <source>
        <dbReference type="EMBL" id="ERL06819.1"/>
    </source>
</evidence>
<dbReference type="InterPro" id="IPR037012">
    <property type="entry name" value="NanQ/TabA/YiaL_sf"/>
</dbReference>
<sequence length="162" mass="18573">MIYDGMGVIERYRGLYKGLDVLIDWLGEHECRKLETGPHEILGDKVFALVQDAKTRTYGTARYEVHRRYMDLQVDIEGAERFFVTSGPTEPLGEYDETSDKQYVKAAPDNGDEIEGTLEKRHFAIFVAHEPHMPNVICATTEPVAIRKVCFKILTDEFWDEG</sequence>
<dbReference type="Proteomes" id="UP000016638">
    <property type="component" value="Unassembled WGS sequence"/>
</dbReference>
<dbReference type="OrthoDB" id="6196468at2"/>
<reference evidence="1 2" key="1">
    <citation type="submission" date="2013-08" db="EMBL/GenBank/DDBJ databases">
        <authorList>
            <person name="Durkin A.S."/>
            <person name="Haft D.R."/>
            <person name="McCorrison J."/>
            <person name="Torralba M."/>
            <person name="Gillis M."/>
            <person name="Haft D.H."/>
            <person name="Methe B."/>
            <person name="Sutton G."/>
            <person name="Nelson K.E."/>
        </authorList>
    </citation>
    <scope>NUCLEOTIDE SEQUENCE [LARGE SCALE GENOMIC DNA]</scope>
    <source>
        <strain evidence="1 2">F0195</strain>
    </source>
</reference>
<dbReference type="STRING" id="1125712.HMPREF1316_0531"/>
<proteinExistence type="predicted"/>
<name>U2T196_9ACTN</name>
<comment type="caution">
    <text evidence="1">The sequence shown here is derived from an EMBL/GenBank/DDBJ whole genome shotgun (WGS) entry which is preliminary data.</text>
</comment>
<gene>
    <name evidence="1" type="ORF">HMPREF1316_0531</name>
</gene>
<organism evidence="1 2">
    <name type="scientific">Olsenella profusa F0195</name>
    <dbReference type="NCBI Taxonomy" id="1125712"/>
    <lineage>
        <taxon>Bacteria</taxon>
        <taxon>Bacillati</taxon>
        <taxon>Actinomycetota</taxon>
        <taxon>Coriobacteriia</taxon>
        <taxon>Coriobacteriales</taxon>
        <taxon>Atopobiaceae</taxon>
        <taxon>Olsenella</taxon>
    </lineage>
</organism>
<dbReference type="AlphaFoldDB" id="U2T196"/>
<dbReference type="EMBL" id="AWEZ01000062">
    <property type="protein sequence ID" value="ERL06819.1"/>
    <property type="molecule type" value="Genomic_DNA"/>
</dbReference>
<dbReference type="Pfam" id="PF04074">
    <property type="entry name" value="DUF386"/>
    <property type="match status" value="1"/>
</dbReference>
<dbReference type="NCBIfam" id="TIGR00022">
    <property type="entry name" value="YhcH/YjgK/YiaL family protein"/>
    <property type="match status" value="1"/>
</dbReference>
<evidence type="ECO:0000313" key="2">
    <source>
        <dbReference type="Proteomes" id="UP000016638"/>
    </source>
</evidence>
<accession>U2T196</accession>
<dbReference type="GO" id="GO:0005829">
    <property type="term" value="C:cytosol"/>
    <property type="evidence" value="ECO:0007669"/>
    <property type="project" value="TreeGrafter"/>
</dbReference>
<dbReference type="RefSeq" id="WP_021726887.1">
    <property type="nucleotide sequence ID" value="NZ_AWEZ01000062.1"/>
</dbReference>
<dbReference type="PANTHER" id="PTHR34986">
    <property type="entry name" value="EVOLVED BETA-GALACTOSIDASE SUBUNIT BETA"/>
    <property type="match status" value="1"/>
</dbReference>
<keyword evidence="2" id="KW-1185">Reference proteome</keyword>
<dbReference type="PATRIC" id="fig|1125712.3.peg.1954"/>
<dbReference type="SUPFAM" id="SSF51197">
    <property type="entry name" value="Clavaminate synthase-like"/>
    <property type="match status" value="1"/>
</dbReference>
<dbReference type="InterPro" id="IPR004375">
    <property type="entry name" value="NanQ/TabA/YiaL"/>
</dbReference>
<dbReference type="PANTHER" id="PTHR34986:SF1">
    <property type="entry name" value="PROTEIN YIAL"/>
    <property type="match status" value="1"/>
</dbReference>
<protein>
    <submittedName>
        <fullName evidence="1">YhcH/YjgK/YiaL family protein</fullName>
    </submittedName>
</protein>
<dbReference type="eggNOG" id="COG2731">
    <property type="taxonomic scope" value="Bacteria"/>
</dbReference>